<name>A0ABM1K310_GEKJA</name>
<evidence type="ECO:0000256" key="3">
    <source>
        <dbReference type="SAM" id="Phobius"/>
    </source>
</evidence>
<dbReference type="InterPro" id="IPR016186">
    <property type="entry name" value="C-type_lectin-like/link_sf"/>
</dbReference>
<dbReference type="InterPro" id="IPR016187">
    <property type="entry name" value="CTDL_fold"/>
</dbReference>
<evidence type="ECO:0000256" key="1">
    <source>
        <dbReference type="ARBA" id="ARBA00004401"/>
    </source>
</evidence>
<dbReference type="SMART" id="SM00034">
    <property type="entry name" value="CLECT"/>
    <property type="match status" value="1"/>
</dbReference>
<dbReference type="InterPro" id="IPR033992">
    <property type="entry name" value="NKR-like_CTLD"/>
</dbReference>
<proteinExistence type="predicted"/>
<dbReference type="RefSeq" id="XP_015268097.1">
    <property type="nucleotide sequence ID" value="XM_015412611.1"/>
</dbReference>
<dbReference type="Pfam" id="PF00059">
    <property type="entry name" value="Lectin_C"/>
    <property type="match status" value="1"/>
</dbReference>
<dbReference type="Proteomes" id="UP000694871">
    <property type="component" value="Unplaced"/>
</dbReference>
<feature type="domain" description="C-type lectin" evidence="4">
    <location>
        <begin position="136"/>
        <end position="240"/>
    </location>
</feature>
<gene>
    <name evidence="6" type="primary">LOC107111625</name>
</gene>
<feature type="transmembrane region" description="Helical" evidence="3">
    <location>
        <begin position="84"/>
        <end position="105"/>
    </location>
</feature>
<dbReference type="SUPFAM" id="SSF56436">
    <property type="entry name" value="C-type lectin-like"/>
    <property type="match status" value="1"/>
</dbReference>
<evidence type="ECO:0000313" key="6">
    <source>
        <dbReference type="RefSeq" id="XP_015268097.1"/>
    </source>
</evidence>
<sequence>MVADLSEGTGGRSDCENPVGKNLANGHMVNASEQEMLFLQGHLVKGGICENRQRDSRIFLVPPRIRDQLWASRWSDANGNKWKWSTIGLLVLLVISVTTNIYALAKLCQRPAALRPRDTMSSSSDASPCPQRWVMNQGRCYFFSDTEATWNASWTDCSSHGGSLVAMDTPQEWDFVSQSKRPRYYWIGLWRTGAGELWKRANGSLFNNRFPVRGEGLCAYLNKDEVSSTWCDKHRYWICSKHLQGNM</sequence>
<evidence type="ECO:0000256" key="2">
    <source>
        <dbReference type="ARBA" id="ARBA00022734"/>
    </source>
</evidence>
<dbReference type="PANTHER" id="PTHR45710:SF8">
    <property type="entry name" value="RERATING FAMILY MEMBER 4"/>
    <property type="match status" value="1"/>
</dbReference>
<dbReference type="Gene3D" id="3.10.100.10">
    <property type="entry name" value="Mannose-Binding Protein A, subunit A"/>
    <property type="match status" value="1"/>
</dbReference>
<reference evidence="6" key="1">
    <citation type="submission" date="2025-08" db="UniProtKB">
        <authorList>
            <consortium name="RefSeq"/>
        </authorList>
    </citation>
    <scope>IDENTIFICATION</scope>
</reference>
<comment type="subcellular location">
    <subcellularLocation>
        <location evidence="1">Cell membrane</location>
        <topology evidence="1">Single-pass type II membrane protein</topology>
    </subcellularLocation>
</comment>
<evidence type="ECO:0000259" key="4">
    <source>
        <dbReference type="PROSITE" id="PS50041"/>
    </source>
</evidence>
<keyword evidence="3" id="KW-0472">Membrane</keyword>
<accession>A0ABM1K310</accession>
<dbReference type="PROSITE" id="PS50041">
    <property type="entry name" value="C_TYPE_LECTIN_2"/>
    <property type="match status" value="1"/>
</dbReference>
<protein>
    <submittedName>
        <fullName evidence="6">Early activation antigen CD69-like isoform X1</fullName>
    </submittedName>
</protein>
<dbReference type="InterPro" id="IPR001304">
    <property type="entry name" value="C-type_lectin-like"/>
</dbReference>
<keyword evidence="2" id="KW-0430">Lectin</keyword>
<keyword evidence="3" id="KW-0812">Transmembrane</keyword>
<dbReference type="GeneID" id="107111625"/>
<keyword evidence="5" id="KW-1185">Reference proteome</keyword>
<dbReference type="CDD" id="cd03593">
    <property type="entry name" value="CLECT_NK_receptors_like"/>
    <property type="match status" value="1"/>
</dbReference>
<organism evidence="5 6">
    <name type="scientific">Gekko japonicus</name>
    <name type="common">Schlegel's Japanese gecko</name>
    <dbReference type="NCBI Taxonomy" id="146911"/>
    <lineage>
        <taxon>Eukaryota</taxon>
        <taxon>Metazoa</taxon>
        <taxon>Chordata</taxon>
        <taxon>Craniata</taxon>
        <taxon>Vertebrata</taxon>
        <taxon>Euteleostomi</taxon>
        <taxon>Lepidosauria</taxon>
        <taxon>Squamata</taxon>
        <taxon>Bifurcata</taxon>
        <taxon>Gekkota</taxon>
        <taxon>Gekkonidae</taxon>
        <taxon>Gekkoninae</taxon>
        <taxon>Gekko</taxon>
    </lineage>
</organism>
<dbReference type="PANTHER" id="PTHR45710">
    <property type="entry name" value="C-TYPE LECTIN DOMAIN-CONTAINING PROTEIN 180"/>
    <property type="match status" value="1"/>
</dbReference>
<evidence type="ECO:0000313" key="5">
    <source>
        <dbReference type="Proteomes" id="UP000694871"/>
    </source>
</evidence>
<dbReference type="InterPro" id="IPR050828">
    <property type="entry name" value="C-type_lectin/matrix_domain"/>
</dbReference>
<keyword evidence="3" id="KW-1133">Transmembrane helix</keyword>